<dbReference type="Proteomes" id="UP000243499">
    <property type="component" value="Chromosome 7"/>
</dbReference>
<dbReference type="AlphaFoldDB" id="A0A2T8IDW1"/>
<name>A0A2T8IDW1_9POAL</name>
<sequence length="101" mass="11074">AWFSILQGLGLQVLAPQPDECSFDDWWDKVSSKADGAVKKGLNSIVILVAWSLWNHRNRCVFNGLQPSLNGILSSIREELHQWGIAGARGIAHILALLPAS</sequence>
<dbReference type="EMBL" id="CM008052">
    <property type="protein sequence ID" value="PVH35836.1"/>
    <property type="molecule type" value="Genomic_DNA"/>
</dbReference>
<protein>
    <recommendedName>
        <fullName evidence="3">Reverse transcriptase zinc-binding domain-containing protein</fullName>
    </recommendedName>
</protein>
<accession>A0A2T8IDW1</accession>
<reference evidence="2" key="1">
    <citation type="submission" date="2018-04" db="EMBL/GenBank/DDBJ databases">
        <title>WGS assembly of Panicum hallii.</title>
        <authorList>
            <person name="Lovell J."/>
            <person name="Jenkins J."/>
            <person name="Lowry D."/>
            <person name="Mamidi S."/>
            <person name="Sreedasyam A."/>
            <person name="Weng X."/>
            <person name="Barry K."/>
            <person name="Bonette J."/>
            <person name="Campitelli B."/>
            <person name="Daum C."/>
            <person name="Gordon S."/>
            <person name="Gould B."/>
            <person name="Lipzen A."/>
            <person name="Macqueen A."/>
            <person name="Palacio-Mejia J."/>
            <person name="Plott C."/>
            <person name="Shakirov E."/>
            <person name="Shu S."/>
            <person name="Yoshinaga Y."/>
            <person name="Zane M."/>
            <person name="Rokhsar D."/>
            <person name="Grimwood J."/>
            <person name="Schmutz J."/>
            <person name="Juenger T."/>
        </authorList>
    </citation>
    <scope>NUCLEOTIDE SEQUENCE [LARGE SCALE GENOMIC DNA]</scope>
    <source>
        <strain evidence="2">FIL2</strain>
    </source>
</reference>
<keyword evidence="1" id="KW-0732">Signal</keyword>
<gene>
    <name evidence="2" type="ORF">PAHAL_7G288800</name>
</gene>
<evidence type="ECO:0000256" key="1">
    <source>
        <dbReference type="SAM" id="SignalP"/>
    </source>
</evidence>
<proteinExistence type="predicted"/>
<feature type="non-terminal residue" evidence="2">
    <location>
        <position position="1"/>
    </location>
</feature>
<evidence type="ECO:0008006" key="3">
    <source>
        <dbReference type="Google" id="ProtNLM"/>
    </source>
</evidence>
<organism evidence="2">
    <name type="scientific">Panicum hallii</name>
    <dbReference type="NCBI Taxonomy" id="206008"/>
    <lineage>
        <taxon>Eukaryota</taxon>
        <taxon>Viridiplantae</taxon>
        <taxon>Streptophyta</taxon>
        <taxon>Embryophyta</taxon>
        <taxon>Tracheophyta</taxon>
        <taxon>Spermatophyta</taxon>
        <taxon>Magnoliopsida</taxon>
        <taxon>Liliopsida</taxon>
        <taxon>Poales</taxon>
        <taxon>Poaceae</taxon>
        <taxon>PACMAD clade</taxon>
        <taxon>Panicoideae</taxon>
        <taxon>Panicodae</taxon>
        <taxon>Paniceae</taxon>
        <taxon>Panicinae</taxon>
        <taxon>Panicum</taxon>
        <taxon>Panicum sect. Panicum</taxon>
    </lineage>
</organism>
<feature type="chain" id="PRO_5015681064" description="Reverse transcriptase zinc-binding domain-containing protein" evidence="1">
    <location>
        <begin position="17"/>
        <end position="101"/>
    </location>
</feature>
<dbReference type="Gramene" id="PVH35836">
    <property type="protein sequence ID" value="PVH35836"/>
    <property type="gene ID" value="PAHAL_7G288800"/>
</dbReference>
<evidence type="ECO:0000313" key="2">
    <source>
        <dbReference type="EMBL" id="PVH35836.1"/>
    </source>
</evidence>
<feature type="signal peptide" evidence="1">
    <location>
        <begin position="1"/>
        <end position="16"/>
    </location>
</feature>